<dbReference type="EMBL" id="CP128399">
    <property type="protein sequence ID" value="WJW67659.1"/>
    <property type="molecule type" value="Genomic_DNA"/>
</dbReference>
<reference evidence="4 6" key="1">
    <citation type="submission" date="2020-06" db="EMBL/GenBank/DDBJ databases">
        <title>Anoxygenic phototrophic Chloroflexota member uses a Type I reaction center.</title>
        <authorList>
            <person name="Tsuji J.M."/>
            <person name="Shaw N.A."/>
            <person name="Nagashima S."/>
            <person name="Venkiteswaran J."/>
            <person name="Schiff S.L."/>
            <person name="Hanada S."/>
            <person name="Tank M."/>
            <person name="Neufeld J.D."/>
        </authorList>
    </citation>
    <scope>NUCLEOTIDE SEQUENCE [LARGE SCALE GENOMIC DNA]</scope>
    <source>
        <strain evidence="4">L227-S17</strain>
    </source>
</reference>
<dbReference type="GO" id="GO:0030313">
    <property type="term" value="C:cell envelope"/>
    <property type="evidence" value="ECO:0007669"/>
    <property type="project" value="UniProtKB-SubCell"/>
</dbReference>
<evidence type="ECO:0000256" key="3">
    <source>
        <dbReference type="ARBA" id="ARBA00022475"/>
    </source>
</evidence>
<proteinExistence type="inferred from homology"/>
<accession>A0A8T7LXU4</accession>
<evidence type="ECO:0000256" key="2">
    <source>
        <dbReference type="ARBA" id="ARBA00009194"/>
    </source>
</evidence>
<name>A0A8T7LXU4_9CHLR</name>
<comment type="subcellular location">
    <subcellularLocation>
        <location evidence="1">Cell envelope</location>
    </subcellularLocation>
</comment>
<dbReference type="AlphaFoldDB" id="A0A8T7LXU4"/>
<keyword evidence="4" id="KW-0449">Lipoprotein</keyword>
<sequence length="246" mass="26835">MRCIKASFSESRVPFVLLFTLVFSFILAACGETTPTALPLPDPKVLAKQAADKLYGVNFVHFLVDIKQGEVPIVTGISFRRAEGDYVKPDSYKATLRVSVVLGQVEATTIALGNEQWILVKGLNDKWQPLPAGVGFKAAELFDSQRGLGAIVQKAQNLAITGTETIDGAESWKLSGTIQGKELETFTAGTLNNSDVNFDIWVSKSDTLLRQAILKEVTQDPAKGVTWQMNFSKFNETVTVQRPPGV</sequence>
<evidence type="ECO:0000313" key="7">
    <source>
        <dbReference type="Proteomes" id="UP001431572"/>
    </source>
</evidence>
<gene>
    <name evidence="4" type="ORF">HXX08_07930</name>
    <name evidence="5" type="ORF">OZ401_000931</name>
</gene>
<dbReference type="RefSeq" id="WP_341469549.1">
    <property type="nucleotide sequence ID" value="NZ_CP128399.1"/>
</dbReference>
<dbReference type="InterPro" id="IPR029046">
    <property type="entry name" value="LolA/LolB/LppX"/>
</dbReference>
<protein>
    <submittedName>
        <fullName evidence="4">LppX_LprAFG lipoprotein</fullName>
    </submittedName>
</protein>
<dbReference type="Proteomes" id="UP001431572">
    <property type="component" value="Chromosome 1"/>
</dbReference>
<keyword evidence="3" id="KW-0472">Membrane</keyword>
<dbReference type="SUPFAM" id="SSF89392">
    <property type="entry name" value="Prokaryotic lipoproteins and lipoprotein localization factors"/>
    <property type="match status" value="1"/>
</dbReference>
<evidence type="ECO:0000256" key="1">
    <source>
        <dbReference type="ARBA" id="ARBA00004196"/>
    </source>
</evidence>
<dbReference type="EMBL" id="JACATZ010000001">
    <property type="protein sequence ID" value="NWJ45793.1"/>
    <property type="molecule type" value="Genomic_DNA"/>
</dbReference>
<organism evidence="4 6">
    <name type="scientific">Candidatus Chlorohelix allophototropha</name>
    <dbReference type="NCBI Taxonomy" id="3003348"/>
    <lineage>
        <taxon>Bacteria</taxon>
        <taxon>Bacillati</taxon>
        <taxon>Chloroflexota</taxon>
        <taxon>Chloroflexia</taxon>
        <taxon>Candidatus Chloroheliales</taxon>
        <taxon>Candidatus Chloroheliaceae</taxon>
        <taxon>Candidatus Chlorohelix</taxon>
    </lineage>
</organism>
<reference evidence="5" key="2">
    <citation type="journal article" date="2024" name="Nature">
        <title>Anoxygenic phototroph of the Chloroflexota uses a type I reaction centre.</title>
        <authorList>
            <person name="Tsuji J.M."/>
            <person name="Shaw N.A."/>
            <person name="Nagashima S."/>
            <person name="Venkiteswaran J.J."/>
            <person name="Schiff S.L."/>
            <person name="Watanabe T."/>
            <person name="Fukui M."/>
            <person name="Hanada S."/>
            <person name="Tank M."/>
            <person name="Neufeld J.D."/>
        </authorList>
    </citation>
    <scope>NUCLEOTIDE SEQUENCE</scope>
    <source>
        <strain evidence="5">L227-S17</strain>
    </source>
</reference>
<keyword evidence="3" id="KW-1003">Cell membrane</keyword>
<evidence type="ECO:0000313" key="5">
    <source>
        <dbReference type="EMBL" id="WJW67659.1"/>
    </source>
</evidence>
<keyword evidence="7" id="KW-1185">Reference proteome</keyword>
<dbReference type="PROSITE" id="PS51257">
    <property type="entry name" value="PROKAR_LIPOPROTEIN"/>
    <property type="match status" value="1"/>
</dbReference>
<evidence type="ECO:0000313" key="4">
    <source>
        <dbReference type="EMBL" id="NWJ45793.1"/>
    </source>
</evidence>
<comment type="similarity">
    <text evidence="2">Belongs to the LppX/LprAFG lipoprotein family.</text>
</comment>
<dbReference type="Gene3D" id="2.50.20.20">
    <property type="match status" value="1"/>
</dbReference>
<evidence type="ECO:0000313" key="6">
    <source>
        <dbReference type="Proteomes" id="UP000521676"/>
    </source>
</evidence>
<dbReference type="CDD" id="cd16334">
    <property type="entry name" value="LppX-like"/>
    <property type="match status" value="1"/>
</dbReference>
<dbReference type="Pfam" id="PF07161">
    <property type="entry name" value="LppX_LprAFG"/>
    <property type="match status" value="1"/>
</dbReference>
<dbReference type="Proteomes" id="UP000521676">
    <property type="component" value="Unassembled WGS sequence"/>
</dbReference>
<dbReference type="InterPro" id="IPR009830">
    <property type="entry name" value="LppX/LprAFG"/>
</dbReference>